<accession>A0A2M9A9N3</accession>
<feature type="chain" id="PRO_5014974133" description="DUF2279 domain-containing protein" evidence="1">
    <location>
        <begin position="20"/>
        <end position="318"/>
    </location>
</feature>
<evidence type="ECO:0000313" key="2">
    <source>
        <dbReference type="EMBL" id="PJJ42425.1"/>
    </source>
</evidence>
<dbReference type="RefSeq" id="WP_100426282.1">
    <property type="nucleotide sequence ID" value="NZ_JAQXKX010000004.1"/>
</dbReference>
<proteinExistence type="predicted"/>
<gene>
    <name evidence="2" type="ORF">BGX16_2452</name>
</gene>
<organism evidence="2 3">
    <name type="scientific">Hallerella succinigenes</name>
    <dbReference type="NCBI Taxonomy" id="1896222"/>
    <lineage>
        <taxon>Bacteria</taxon>
        <taxon>Pseudomonadati</taxon>
        <taxon>Fibrobacterota</taxon>
        <taxon>Fibrobacteria</taxon>
        <taxon>Fibrobacterales</taxon>
        <taxon>Fibrobacteraceae</taxon>
        <taxon>Hallerella</taxon>
    </lineage>
</organism>
<dbReference type="AlphaFoldDB" id="A0A2M9A9N3"/>
<reference evidence="2 3" key="1">
    <citation type="submission" date="2017-11" db="EMBL/GenBank/DDBJ databases">
        <title>Animal gut microbial communities from fecal samples from Wisconsin, USA.</title>
        <authorList>
            <person name="Neumann A."/>
        </authorList>
    </citation>
    <scope>NUCLEOTIDE SEQUENCE [LARGE SCALE GENOMIC DNA]</scope>
    <source>
        <strain evidence="2 3">UWS3</strain>
    </source>
</reference>
<name>A0A2M9A9N3_9BACT</name>
<protein>
    <recommendedName>
        <fullName evidence="4">DUF2279 domain-containing protein</fullName>
    </recommendedName>
</protein>
<dbReference type="EMBL" id="PGEX01000001">
    <property type="protein sequence ID" value="PJJ42425.1"/>
    <property type="molecule type" value="Genomic_DNA"/>
</dbReference>
<dbReference type="Proteomes" id="UP000231134">
    <property type="component" value="Unassembled WGS sequence"/>
</dbReference>
<evidence type="ECO:0000256" key="1">
    <source>
        <dbReference type="SAM" id="SignalP"/>
    </source>
</evidence>
<keyword evidence="1" id="KW-0732">Signal</keyword>
<evidence type="ECO:0000313" key="3">
    <source>
        <dbReference type="Proteomes" id="UP000231134"/>
    </source>
</evidence>
<keyword evidence="3" id="KW-1185">Reference proteome</keyword>
<sequence>MKKMLSIFLILFSCGAAFAESADSTAVSGAQVSADTVHWRDVNFSYREEDPGMDSLQVFSPLKFGGMVALTAASYGAAYGLVFAKGWWDEEGSQFHFENDFEYAKNLDKLGHFAAGVAIAEIFYQGYYWSGLTEFQSYAAAAVSAMLTHVAIDVKDGYSPEWGFSIFDVLSGTLGGLYPMAKRYVPVFQYFDLKWSYWVNSKAYYRQSDTGVFTDDYCNETFWFSLKVHKLLPNGARKYYPSWLAIAAGLSIDEGVFQHKKGKYEVYIALDYDFEAIFQPHKRWARNLVRWINYFKLPAPTIQVYPDVKFYLLYPIKF</sequence>
<comment type="caution">
    <text evidence="2">The sequence shown here is derived from an EMBL/GenBank/DDBJ whole genome shotgun (WGS) entry which is preliminary data.</text>
</comment>
<feature type="signal peptide" evidence="1">
    <location>
        <begin position="1"/>
        <end position="19"/>
    </location>
</feature>
<evidence type="ECO:0008006" key="4">
    <source>
        <dbReference type="Google" id="ProtNLM"/>
    </source>
</evidence>